<keyword evidence="10" id="KW-0239">DNA-directed DNA polymerase</keyword>
<keyword evidence="12" id="KW-0496">Mitochondrion</keyword>
<dbReference type="Gene3D" id="1.10.150.20">
    <property type="entry name" value="5' to 3' exonuclease, C-terminal subdomain"/>
    <property type="match status" value="1"/>
</dbReference>
<evidence type="ECO:0000256" key="15">
    <source>
        <dbReference type="PROSITE-ProRule" id="PRU00181"/>
    </source>
</evidence>
<dbReference type="CDD" id="cd20071">
    <property type="entry name" value="SET_SMYD"/>
    <property type="match status" value="1"/>
</dbReference>
<evidence type="ECO:0000259" key="17">
    <source>
        <dbReference type="PROSITE" id="PS50832"/>
    </source>
</evidence>
<dbReference type="GO" id="GO:0008408">
    <property type="term" value="F:3'-5' exonuclease activity"/>
    <property type="evidence" value="ECO:0007669"/>
    <property type="project" value="TreeGrafter"/>
</dbReference>
<dbReference type="Gene3D" id="3.30.420.390">
    <property type="match status" value="2"/>
</dbReference>
<dbReference type="PROSITE" id="PS00447">
    <property type="entry name" value="DNA_POLYMERASE_A"/>
    <property type="match status" value="1"/>
</dbReference>
<organism evidence="18 19">
    <name type="scientific">Photinus pyralis</name>
    <name type="common">Common eastern firefly</name>
    <name type="synonym">Lampyris pyralis</name>
    <dbReference type="NCBI Taxonomy" id="7054"/>
    <lineage>
        <taxon>Eukaryota</taxon>
        <taxon>Metazoa</taxon>
        <taxon>Ecdysozoa</taxon>
        <taxon>Arthropoda</taxon>
        <taxon>Hexapoda</taxon>
        <taxon>Insecta</taxon>
        <taxon>Pterygota</taxon>
        <taxon>Neoptera</taxon>
        <taxon>Endopterygota</taxon>
        <taxon>Coleoptera</taxon>
        <taxon>Polyphaga</taxon>
        <taxon>Elateriformia</taxon>
        <taxon>Elateroidea</taxon>
        <taxon>Lampyridae</taxon>
        <taxon>Lampyrinae</taxon>
        <taxon>Photinus</taxon>
    </lineage>
</organism>
<dbReference type="GO" id="GO:0003887">
    <property type="term" value="F:DNA-directed DNA polymerase activity"/>
    <property type="evidence" value="ECO:0007669"/>
    <property type="project" value="UniProtKB-KW"/>
</dbReference>
<dbReference type="InterPro" id="IPR046341">
    <property type="entry name" value="SET_dom_sf"/>
</dbReference>
<evidence type="ECO:0000256" key="7">
    <source>
        <dbReference type="ARBA" id="ARBA00022695"/>
    </source>
</evidence>
<dbReference type="GO" id="GO:0042645">
    <property type="term" value="C:mitochondrial nucleoid"/>
    <property type="evidence" value="ECO:0007669"/>
    <property type="project" value="UniProtKB-SubCell"/>
</dbReference>
<evidence type="ECO:0000256" key="5">
    <source>
        <dbReference type="ARBA" id="ARBA00015350"/>
    </source>
</evidence>
<dbReference type="InterPro" id="IPR001214">
    <property type="entry name" value="SET_dom"/>
</dbReference>
<evidence type="ECO:0000256" key="3">
    <source>
        <dbReference type="ARBA" id="ARBA00007705"/>
    </source>
</evidence>
<feature type="domain" description="SET" evidence="16">
    <location>
        <begin position="1323"/>
        <end position="1415"/>
    </location>
</feature>
<dbReference type="GO" id="GO:0005760">
    <property type="term" value="C:gamma DNA polymerase complex"/>
    <property type="evidence" value="ECO:0007669"/>
    <property type="project" value="InterPro"/>
</dbReference>
<evidence type="ECO:0000256" key="4">
    <source>
        <dbReference type="ARBA" id="ARBA00012417"/>
    </source>
</evidence>
<dbReference type="InterPro" id="IPR001098">
    <property type="entry name" value="DNA-dir_DNA_pol_A_palm_dom"/>
</dbReference>
<dbReference type="InterPro" id="IPR012340">
    <property type="entry name" value="NA-bd_OB-fold"/>
</dbReference>
<keyword evidence="15" id="KW-0396">Initiation factor</keyword>
<keyword evidence="6" id="KW-0808">Transferase</keyword>
<dbReference type="Gene3D" id="1.10.220.160">
    <property type="match status" value="1"/>
</dbReference>
<dbReference type="FunFam" id="3.30.420.390:FF:000004">
    <property type="entry name" value="DNA polymerase subunit gamma-1, mitochondrial"/>
    <property type="match status" value="1"/>
</dbReference>
<dbReference type="Gene3D" id="2.40.50.140">
    <property type="entry name" value="Nucleic acid-binding proteins"/>
    <property type="match status" value="1"/>
</dbReference>
<dbReference type="GO" id="GO:0003743">
    <property type="term" value="F:translation initiation factor activity"/>
    <property type="evidence" value="ECO:0007669"/>
    <property type="project" value="UniProtKB-UniRule"/>
</dbReference>
<dbReference type="InterPro" id="IPR043502">
    <property type="entry name" value="DNA/RNA_pol_sf"/>
</dbReference>
<keyword evidence="9" id="KW-0460">Magnesium</keyword>
<dbReference type="GO" id="GO:0008276">
    <property type="term" value="F:protein methyltransferase activity"/>
    <property type="evidence" value="ECO:0007669"/>
    <property type="project" value="UniProtKB-ARBA"/>
</dbReference>
<dbReference type="SUPFAM" id="SSF50249">
    <property type="entry name" value="Nucleic acid-binding proteins"/>
    <property type="match status" value="1"/>
</dbReference>
<dbReference type="FunCoup" id="A0A5N4ANB0">
    <property type="interactions" value="351"/>
</dbReference>
<proteinExistence type="inferred from homology"/>
<dbReference type="InterPro" id="IPR012337">
    <property type="entry name" value="RNaseH-like_sf"/>
</dbReference>
<keyword evidence="11" id="KW-0238">DNA-binding</keyword>
<dbReference type="SMART" id="SM00482">
    <property type="entry name" value="POLAc"/>
    <property type="match status" value="1"/>
</dbReference>
<dbReference type="Proteomes" id="UP000327044">
    <property type="component" value="Unassembled WGS sequence"/>
</dbReference>
<comment type="cofactor">
    <cofactor evidence="1">
        <name>Mg(2+)</name>
        <dbReference type="ChEBI" id="CHEBI:18420"/>
    </cofactor>
</comment>
<evidence type="ECO:0000256" key="13">
    <source>
        <dbReference type="ARBA" id="ARBA00023271"/>
    </source>
</evidence>
<evidence type="ECO:0000313" key="18">
    <source>
        <dbReference type="EMBL" id="KAB0798796.1"/>
    </source>
</evidence>
<evidence type="ECO:0000256" key="12">
    <source>
        <dbReference type="ARBA" id="ARBA00023128"/>
    </source>
</evidence>
<evidence type="ECO:0000256" key="1">
    <source>
        <dbReference type="ARBA" id="ARBA00001946"/>
    </source>
</evidence>
<keyword evidence="8" id="KW-0235">DNA replication</keyword>
<comment type="similarity">
    <text evidence="3">Belongs to the DNA polymerase type-A family.</text>
</comment>
<dbReference type="PRINTS" id="PR00867">
    <property type="entry name" value="DNAPOLG"/>
</dbReference>
<dbReference type="FunFam" id="1.10.150.20:FF:000024">
    <property type="entry name" value="DNA polymerase gamma, catalytic subunit"/>
    <property type="match status" value="1"/>
</dbReference>
<dbReference type="InParanoid" id="A0A5N4ANB0"/>
<dbReference type="InterPro" id="IPR001253">
    <property type="entry name" value="TIF_eIF-1A"/>
</dbReference>
<evidence type="ECO:0000256" key="11">
    <source>
        <dbReference type="ARBA" id="ARBA00023125"/>
    </source>
</evidence>
<dbReference type="SUPFAM" id="SSF82199">
    <property type="entry name" value="SET domain"/>
    <property type="match status" value="1"/>
</dbReference>
<evidence type="ECO:0000256" key="8">
    <source>
        <dbReference type="ARBA" id="ARBA00022705"/>
    </source>
</evidence>
<dbReference type="EMBL" id="VVIM01000005">
    <property type="protein sequence ID" value="KAB0798796.1"/>
    <property type="molecule type" value="Genomic_DNA"/>
</dbReference>
<evidence type="ECO:0000256" key="6">
    <source>
        <dbReference type="ARBA" id="ARBA00022679"/>
    </source>
</evidence>
<evidence type="ECO:0000256" key="10">
    <source>
        <dbReference type="ARBA" id="ARBA00022932"/>
    </source>
</evidence>
<evidence type="ECO:0000259" key="16">
    <source>
        <dbReference type="PROSITE" id="PS50280"/>
    </source>
</evidence>
<feature type="domain" description="S1-like" evidence="17">
    <location>
        <begin position="1096"/>
        <end position="1176"/>
    </location>
</feature>
<dbReference type="Gene3D" id="6.10.140.2220">
    <property type="match status" value="1"/>
</dbReference>
<name>A0A5N4ANB0_PHOPY</name>
<dbReference type="CDD" id="cd05792">
    <property type="entry name" value="S1_eIF1AD_like"/>
    <property type="match status" value="1"/>
</dbReference>
<keyword evidence="13" id="KW-1135">Mitochondrion nucleoid</keyword>
<dbReference type="GO" id="GO:0006264">
    <property type="term" value="P:mitochondrial DNA replication"/>
    <property type="evidence" value="ECO:0007669"/>
    <property type="project" value="TreeGrafter"/>
</dbReference>
<evidence type="ECO:0000256" key="14">
    <source>
        <dbReference type="ARBA" id="ARBA00031966"/>
    </source>
</evidence>
<comment type="subcellular location">
    <subcellularLocation>
        <location evidence="2">Mitochondrion matrix</location>
        <location evidence="2">Mitochondrion nucleoid</location>
    </subcellularLocation>
</comment>
<dbReference type="GO" id="GO:0008170">
    <property type="term" value="F:N-methyltransferase activity"/>
    <property type="evidence" value="ECO:0007669"/>
    <property type="project" value="UniProtKB-ARBA"/>
</dbReference>
<dbReference type="GO" id="GO:0008757">
    <property type="term" value="F:S-adenosylmethionine-dependent methyltransferase activity"/>
    <property type="evidence" value="ECO:0007669"/>
    <property type="project" value="UniProtKB-ARBA"/>
</dbReference>
<gene>
    <name evidence="18" type="ORF">PPYR_06676</name>
</gene>
<accession>A0A5N4ANB0</accession>
<dbReference type="Gene3D" id="2.170.270.10">
    <property type="entry name" value="SET domain"/>
    <property type="match status" value="1"/>
</dbReference>
<dbReference type="GO" id="GO:0003677">
    <property type="term" value="F:DNA binding"/>
    <property type="evidence" value="ECO:0007669"/>
    <property type="project" value="UniProtKB-KW"/>
</dbReference>
<dbReference type="PANTHER" id="PTHR10267:SF0">
    <property type="entry name" value="DNA POLYMERASE SUBUNIT GAMMA-1"/>
    <property type="match status" value="1"/>
</dbReference>
<dbReference type="Pfam" id="PF18136">
    <property type="entry name" value="DNApol_Exo"/>
    <property type="match status" value="1"/>
</dbReference>
<sequence>MKYSTEILPRQTKKLYPPCKKKLLPNNDKHPPPIHVDGEAPRVNSVGIQMLPANIYKQVFKGIPDQEYDASIVEKCHGYLNKHGILKKDPNLLPDVNLKIPPLCGANIIEHFEIIAEEQSKPYRELVLDILDGIPPIPEEWVMQVGWTRYVLNQEPVAVDCPLEDCVVFDVEVCMRSGKLPTIATAVSKEAWYGWVSESLMNRSDKPLQNHEYYEKHLIPFYNGSLDNPKVVIGHNVAYDRSRIMEPYRLRNTGMRFLDTMSMHVAINGLTSYQRAVLKSQDKEEEDGEWQNTSSLNSLNEVHKLYCGKEVEKTVRDVFVYGSLNDVYDQFQTVMSYCAYDVKATHNVLKVLFPLYLERFPHPATLAGMLELSTTYLPINGNWERYINNSEQAYDDLDIERKVMLARCADQACHLFHNNKYAEDLWMWDQDWDVKDIKIRKTPIKSESRGESDNASSEQDLLEEKFNYLDRTAQFLPAVETLLPGYPNWYRKLCTKPGSSPDWVPGPHLISTSMQITPKLLGLTWENYPLHFIRGQGWGLIVPFLSDSDIDTRIPIKQILQKRAAVGSSLQASVAPDLSIGQQIERNLSKVEFYRSVKKDNSGGVYKGSGVWSNTVLENCCWFYKLPHKDGPSHRVGNPLAKDFLNKFSESVLTGSTNSAEKIIAIQKMLSYWRNNRNRIMEQMVVWLDDAHLPNFLKLHHKQCGAILPQVVVCGTLTRRAVEATWMTASNAHTDRVGSELRSMVQAPFGYSIVGADVDSQELWIASVIGDSHFAKIHGGTPLGWMTISGNKSDGTDMHSVTAKAVGISRDQAKVLNYARIYGAGQNFAEQLLKQFNPTMSDSDVRRKSSKMFTLTKGKRVFNLKKEFLTDFPDKLYERWEAFGIAKLHNKKLDEMFYNPKWTGGMESAMFNRLEEIANNSEPVTPFLHCRLSRALEPKGVAGDRFLPTRINWVVQSGAVDFLHLMLVSMRWIMQNQIRFCFSFHDEVRYLVKDDRKYQAALAMHVTNLLVRSYCSAMLGMRDLPFSVAFFSSVEVDAVLRKEAKQDCKTPSNPHGLMGGYNIPNGESLDIHQAVRKAGGQYAWWQMSRATKRKHVLMELMQDDFSLPTENQAIVKILSSKGNNLHEAESPDGSTFLISMPTKFRKNIWIKRGDFVIVEPIEEGDRVKAEIVRVLTNDHIKYFKKDGVWPADFNSKCGNAEEFASETCEKDDGSSSDSEDGPPVCLGCHIPVDCSTVCTSCKWPVCGRTCETISTHKEAECIVFTRAKVPFQGPANPCLQYECIMPIRVLLAKLRNNERWSREVEMMESHNLARCTQPIWKFNEVNIVKYIRGPCKLGIFTEELIHAVCGILECNAFEAYAKCGYPIRCLYPKLAILSHNCVSNTMHSIDSESFRVTVYASTTIRDGEELFSSYTYSLWPTLVRNEFLLDSKYFQCQCKRCSDPLEMGTHMSSLLCDNCDGILTCESPMNRGNWKCSHCANCRTYLEVKTIFTTLQREIDQNLTGEELLVKYKSVLHPRNAYFVIIKSCLIQHCRLQKQYGRAIQFANDVLQTLNIIQPGHTRTRGVILYELFLSTILLAKENQPNYRSVHEALCILRESVSILKLESDLSKEGKMGKKANRQLLELEENFDDIIEGKGNICDLVNGN</sequence>
<comment type="caution">
    <text evidence="18">The sequence shown here is derived from an EMBL/GenBank/DDBJ whole genome shotgun (WGS) entry which is preliminary data.</text>
</comment>
<dbReference type="PROSITE" id="PS50832">
    <property type="entry name" value="S1_IF1_TYPE"/>
    <property type="match status" value="1"/>
</dbReference>
<dbReference type="GO" id="GO:0003723">
    <property type="term" value="F:RNA binding"/>
    <property type="evidence" value="ECO:0007669"/>
    <property type="project" value="InterPro"/>
</dbReference>
<dbReference type="InterPro" id="IPR002297">
    <property type="entry name" value="DNA-dir_DNA_pol_A_mt"/>
</dbReference>
<keyword evidence="15" id="KW-0648">Protein biosynthesis</keyword>
<evidence type="ECO:0000256" key="2">
    <source>
        <dbReference type="ARBA" id="ARBA00004436"/>
    </source>
</evidence>
<dbReference type="SMART" id="SM00652">
    <property type="entry name" value="eIF1a"/>
    <property type="match status" value="1"/>
</dbReference>
<keyword evidence="19" id="KW-1185">Reference proteome</keyword>
<evidence type="ECO:0000313" key="19">
    <source>
        <dbReference type="Proteomes" id="UP000327044"/>
    </source>
</evidence>
<dbReference type="EC" id="2.7.7.7" evidence="4"/>
<dbReference type="InterPro" id="IPR019760">
    <property type="entry name" value="DNA-dir_DNA_pol_A_CS"/>
</dbReference>
<dbReference type="InterPro" id="IPR006196">
    <property type="entry name" value="RNA-binding_domain_S1_IF1"/>
</dbReference>
<dbReference type="PROSITE" id="PS50280">
    <property type="entry name" value="SET"/>
    <property type="match status" value="1"/>
</dbReference>
<dbReference type="InterPro" id="IPR041336">
    <property type="entry name" value="DNApol_Exo"/>
</dbReference>
<dbReference type="PANTHER" id="PTHR10267">
    <property type="entry name" value="DNA POLYMERASE SUBUNIT GAMMA-1"/>
    <property type="match status" value="1"/>
</dbReference>
<dbReference type="SUPFAM" id="SSF56672">
    <property type="entry name" value="DNA/RNA polymerases"/>
    <property type="match status" value="1"/>
</dbReference>
<evidence type="ECO:0000256" key="9">
    <source>
        <dbReference type="ARBA" id="ARBA00022842"/>
    </source>
</evidence>
<dbReference type="Pfam" id="PF01176">
    <property type="entry name" value="eIF-1a"/>
    <property type="match status" value="1"/>
</dbReference>
<dbReference type="SUPFAM" id="SSF53098">
    <property type="entry name" value="Ribonuclease H-like"/>
    <property type="match status" value="1"/>
</dbReference>
<keyword evidence="7" id="KW-0548">Nucleotidyltransferase</keyword>
<protein>
    <recommendedName>
        <fullName evidence="5">DNA polymerase subunit gamma-1</fullName>
        <ecNumber evidence="4">2.7.7.7</ecNumber>
    </recommendedName>
    <alternativeName>
        <fullName evidence="14">Mitochondrial DNA polymerase catalytic subunit</fullName>
    </alternativeName>
</protein>
<reference evidence="18 19" key="1">
    <citation type="journal article" date="2018" name="Elife">
        <title>Firefly genomes illuminate parallel origins of bioluminescence in beetles.</title>
        <authorList>
            <person name="Fallon T.R."/>
            <person name="Lower S.E."/>
            <person name="Chang C.H."/>
            <person name="Bessho-Uehara M."/>
            <person name="Martin G.J."/>
            <person name="Bewick A.J."/>
            <person name="Behringer M."/>
            <person name="Debat H.J."/>
            <person name="Wong I."/>
            <person name="Day J.C."/>
            <person name="Suvorov A."/>
            <person name="Silva C.J."/>
            <person name="Stanger-Hall K.F."/>
            <person name="Hall D.W."/>
            <person name="Schmitz R.J."/>
            <person name="Nelson D.R."/>
            <person name="Lewis S.M."/>
            <person name="Shigenobu S."/>
            <person name="Bybee S.M."/>
            <person name="Larracuente A.M."/>
            <person name="Oba Y."/>
            <person name="Weng J.K."/>
        </authorList>
    </citation>
    <scope>NUCLEOTIDE SEQUENCE [LARGE SCALE GENOMIC DNA]</scope>
    <source>
        <strain evidence="18">1611_PpyrPB1</strain>
        <tissue evidence="18">Whole body</tissue>
    </source>
</reference>